<comment type="pathway">
    <text evidence="2">Cofactor biosynthesis; tetrahydrofolate biosynthesis; 7,8-dihydrofolate from 2-amino-4-hydroxy-6-hydroxymethyl-7,8-dihydropteridine diphosphate and 4-aminobenzoate: step 2/2.</text>
</comment>
<comment type="catalytic activity">
    <reaction evidence="17">
        <text>7,8-dihydropteroate + L-glutamate + ATP = 7,8-dihydrofolate + ADP + phosphate + H(+)</text>
        <dbReference type="Rhea" id="RHEA:23584"/>
        <dbReference type="ChEBI" id="CHEBI:15378"/>
        <dbReference type="ChEBI" id="CHEBI:17839"/>
        <dbReference type="ChEBI" id="CHEBI:29985"/>
        <dbReference type="ChEBI" id="CHEBI:30616"/>
        <dbReference type="ChEBI" id="CHEBI:43474"/>
        <dbReference type="ChEBI" id="CHEBI:57451"/>
        <dbReference type="ChEBI" id="CHEBI:456216"/>
        <dbReference type="EC" id="6.3.2.12"/>
    </reaction>
</comment>
<comment type="cofactor">
    <cofactor evidence="1">
        <name>Mg(2+)</name>
        <dbReference type="ChEBI" id="CHEBI:18420"/>
    </cofactor>
</comment>
<evidence type="ECO:0000256" key="4">
    <source>
        <dbReference type="ARBA" id="ARBA00008276"/>
    </source>
</evidence>
<keyword evidence="11" id="KW-0547">Nucleotide-binding</keyword>
<dbReference type="GO" id="GO:0046872">
    <property type="term" value="F:metal ion binding"/>
    <property type="evidence" value="ECO:0007669"/>
    <property type="project" value="UniProtKB-KW"/>
</dbReference>
<evidence type="ECO:0000256" key="14">
    <source>
        <dbReference type="ARBA" id="ARBA00022909"/>
    </source>
</evidence>
<dbReference type="InterPro" id="IPR013221">
    <property type="entry name" value="Mur_ligase_cen"/>
</dbReference>
<evidence type="ECO:0000256" key="2">
    <source>
        <dbReference type="ARBA" id="ARBA00004799"/>
    </source>
</evidence>
<dbReference type="GO" id="GO:0005524">
    <property type="term" value="F:ATP binding"/>
    <property type="evidence" value="ECO:0007669"/>
    <property type="project" value="UniProtKB-KW"/>
</dbReference>
<evidence type="ECO:0000256" key="8">
    <source>
        <dbReference type="ARBA" id="ARBA00019357"/>
    </source>
</evidence>
<dbReference type="InterPro" id="IPR001645">
    <property type="entry name" value="Folylpolyglutamate_synth"/>
</dbReference>
<dbReference type="PANTHER" id="PTHR11136">
    <property type="entry name" value="FOLYLPOLYGLUTAMATE SYNTHASE-RELATED"/>
    <property type="match status" value="1"/>
</dbReference>
<evidence type="ECO:0000256" key="12">
    <source>
        <dbReference type="ARBA" id="ARBA00022840"/>
    </source>
</evidence>
<evidence type="ECO:0000256" key="7">
    <source>
        <dbReference type="ARBA" id="ARBA00013025"/>
    </source>
</evidence>
<evidence type="ECO:0000256" key="5">
    <source>
        <dbReference type="ARBA" id="ARBA00011245"/>
    </source>
</evidence>
<evidence type="ECO:0000256" key="6">
    <source>
        <dbReference type="ARBA" id="ARBA00013023"/>
    </source>
</evidence>
<dbReference type="GO" id="GO:0004326">
    <property type="term" value="F:tetrahydrofolylpolyglutamate synthase activity"/>
    <property type="evidence" value="ECO:0007669"/>
    <property type="project" value="UniProtKB-EC"/>
</dbReference>
<keyword evidence="9 20" id="KW-0436">Ligase</keyword>
<dbReference type="PANTHER" id="PTHR11136:SF0">
    <property type="entry name" value="DIHYDROFOLATE SYNTHETASE-RELATED"/>
    <property type="match status" value="1"/>
</dbReference>
<dbReference type="Pfam" id="PF08245">
    <property type="entry name" value="Mur_ligase_M"/>
    <property type="match status" value="1"/>
</dbReference>
<name>A0AAC9B128_9LACO</name>
<comment type="subunit">
    <text evidence="5">Monomer.</text>
</comment>
<dbReference type="GO" id="GO:0046656">
    <property type="term" value="P:folic acid biosynthetic process"/>
    <property type="evidence" value="ECO:0007669"/>
    <property type="project" value="UniProtKB-KW"/>
</dbReference>
<dbReference type="InterPro" id="IPR036565">
    <property type="entry name" value="Mur-like_cat_sf"/>
</dbReference>
<dbReference type="Proteomes" id="UP000076405">
    <property type="component" value="Chromosome"/>
</dbReference>
<evidence type="ECO:0000256" key="1">
    <source>
        <dbReference type="ARBA" id="ARBA00001946"/>
    </source>
</evidence>
<keyword evidence="10" id="KW-0479">Metal-binding</keyword>
<gene>
    <name evidence="20" type="ORF">ADU70_0940</name>
</gene>
<evidence type="ECO:0000256" key="11">
    <source>
        <dbReference type="ARBA" id="ARBA00022741"/>
    </source>
</evidence>
<dbReference type="AlphaFoldDB" id="A0AAC9B128"/>
<evidence type="ECO:0000259" key="19">
    <source>
        <dbReference type="Pfam" id="PF08245"/>
    </source>
</evidence>
<comment type="catalytic activity">
    <reaction evidence="16">
        <text>(6S)-5,6,7,8-tetrahydrofolyl-(gamma-L-Glu)(n) + L-glutamate + ATP = (6S)-5,6,7,8-tetrahydrofolyl-(gamma-L-Glu)(n+1) + ADP + phosphate + H(+)</text>
        <dbReference type="Rhea" id="RHEA:10580"/>
        <dbReference type="Rhea" id="RHEA-COMP:14738"/>
        <dbReference type="Rhea" id="RHEA-COMP:14740"/>
        <dbReference type="ChEBI" id="CHEBI:15378"/>
        <dbReference type="ChEBI" id="CHEBI:29985"/>
        <dbReference type="ChEBI" id="CHEBI:30616"/>
        <dbReference type="ChEBI" id="CHEBI:43474"/>
        <dbReference type="ChEBI" id="CHEBI:141005"/>
        <dbReference type="ChEBI" id="CHEBI:456216"/>
        <dbReference type="EC" id="6.3.2.17"/>
    </reaction>
</comment>
<accession>A0AAC9B128</accession>
<keyword evidence="14" id="KW-0289">Folate biosynthesis</keyword>
<reference evidence="20 21" key="1">
    <citation type="journal article" date="2016" name="PLoS ONE">
        <title>The Identification of Novel Diagnostic Marker Genes for the Detection of Beer Spoiling Pediococcus damnosus Strains Using the BlAst Diagnostic Gene findEr.</title>
        <authorList>
            <person name="Behr J."/>
            <person name="Geissler A.J."/>
            <person name="Schmid J."/>
            <person name="Zehe A."/>
            <person name="Vogel R.F."/>
        </authorList>
    </citation>
    <scope>NUCLEOTIDE SEQUENCE [LARGE SCALE GENOMIC DNA]</scope>
    <source>
        <strain evidence="20 21">TMW 2.1533</strain>
    </source>
</reference>
<dbReference type="GO" id="GO:0005737">
    <property type="term" value="C:cytoplasm"/>
    <property type="evidence" value="ECO:0007669"/>
    <property type="project" value="TreeGrafter"/>
</dbReference>
<evidence type="ECO:0000256" key="9">
    <source>
        <dbReference type="ARBA" id="ARBA00022598"/>
    </source>
</evidence>
<dbReference type="SUPFAM" id="SSF53244">
    <property type="entry name" value="MurD-like peptide ligases, peptide-binding domain"/>
    <property type="match status" value="1"/>
</dbReference>
<evidence type="ECO:0000256" key="17">
    <source>
        <dbReference type="ARBA" id="ARBA00049161"/>
    </source>
</evidence>
<dbReference type="PROSITE" id="PS01011">
    <property type="entry name" value="FOLYLPOLYGLU_SYNT_1"/>
    <property type="match status" value="1"/>
</dbReference>
<evidence type="ECO:0000256" key="16">
    <source>
        <dbReference type="ARBA" id="ARBA00047493"/>
    </source>
</evidence>
<dbReference type="EC" id="6.3.2.12" evidence="6"/>
<evidence type="ECO:0000313" key="21">
    <source>
        <dbReference type="Proteomes" id="UP000076405"/>
    </source>
</evidence>
<keyword evidence="12" id="KW-0067">ATP-binding</keyword>
<comment type="similarity">
    <text evidence="4">Belongs to the folylpolyglutamate synthase family.</text>
</comment>
<proteinExistence type="inferred from homology"/>
<sequence length="471" mass="52889">MPNKKFDKNEKEMRSKLNRLFGLFFQFEEISKVAEINTYEEAVAFIHGRTKFKKIPTLKRMKKFMEVLGNPQDKLTMIHIAGTNGKGSTLTFLRGMLQETGYKVGTFTSPFLVRFNERISVDGQPISDAEILRLVQKLYPVIAKLDAQLPEGGPTEFEIITAMMFTYFAEGHADIVLVEVGIGGLFDSTNVLTPAVSVIVNIGFDHMKLLGNTLTEIATQKAGIIKNGIPAVIGQMDEESLTAITKVASEKHSPLLCFNRDYRVSKRQYQDLWSQRFNFETDTVQFKKLKIQMLGDYQINNAATALEAYLTFMAKQNISVTEKNVKQGLANAFWAGRFERVNDQPLVVLDGAHNEPAMQEVTNLLATHFKQMEVYVVIAILEDKQYHKMIETLGSLTNVHIIATTFAGPGKRKAASLSELQTSVKTANSVQTEENWQLAIDQASHEMSSDDLLLITGSMYFISDVRKLFVS</sequence>
<dbReference type="FunFam" id="3.40.1190.10:FF:000004">
    <property type="entry name" value="Dihydrofolate synthase/folylpolyglutamate synthase"/>
    <property type="match status" value="1"/>
</dbReference>
<evidence type="ECO:0000259" key="18">
    <source>
        <dbReference type="Pfam" id="PF02875"/>
    </source>
</evidence>
<dbReference type="PIRSF" id="PIRSF001563">
    <property type="entry name" value="Folylpolyglu_synth"/>
    <property type="match status" value="1"/>
</dbReference>
<feature type="domain" description="Mur ligase central" evidence="19">
    <location>
        <begin position="80"/>
        <end position="307"/>
    </location>
</feature>
<dbReference type="GO" id="GO:0008841">
    <property type="term" value="F:dihydrofolate synthase activity"/>
    <property type="evidence" value="ECO:0007669"/>
    <property type="project" value="UniProtKB-EC"/>
</dbReference>
<feature type="domain" description="Mur ligase C-terminal" evidence="18">
    <location>
        <begin position="336"/>
        <end position="458"/>
    </location>
</feature>
<evidence type="ECO:0000256" key="3">
    <source>
        <dbReference type="ARBA" id="ARBA00005150"/>
    </source>
</evidence>
<organism evidence="20 21">
    <name type="scientific">Pediococcus damnosus</name>
    <dbReference type="NCBI Taxonomy" id="51663"/>
    <lineage>
        <taxon>Bacteria</taxon>
        <taxon>Bacillati</taxon>
        <taxon>Bacillota</taxon>
        <taxon>Bacilli</taxon>
        <taxon>Lactobacillales</taxon>
        <taxon>Lactobacillaceae</taxon>
        <taxon>Pediococcus</taxon>
    </lineage>
</organism>
<dbReference type="SUPFAM" id="SSF53623">
    <property type="entry name" value="MurD-like peptide ligases, catalytic domain"/>
    <property type="match status" value="1"/>
</dbReference>
<dbReference type="EMBL" id="CP012275">
    <property type="protein sequence ID" value="AMV62434.1"/>
    <property type="molecule type" value="Genomic_DNA"/>
</dbReference>
<protein>
    <recommendedName>
        <fullName evidence="8">Dihydrofolate synthase/folylpolyglutamate synthase</fullName>
        <ecNumber evidence="6">6.3.2.12</ecNumber>
        <ecNumber evidence="7">6.3.2.17</ecNumber>
    </recommendedName>
    <alternativeName>
        <fullName evidence="15">Tetrahydrofolylpolyglutamate synthase</fullName>
    </alternativeName>
</protein>
<comment type="pathway">
    <text evidence="3">Cofactor biosynthesis; tetrahydrofolylpolyglutamate biosynthesis.</text>
</comment>
<dbReference type="InterPro" id="IPR018109">
    <property type="entry name" value="Folylpolyglutamate_synth_CS"/>
</dbReference>
<dbReference type="EC" id="6.3.2.17" evidence="7"/>
<keyword evidence="13" id="KW-0460">Magnesium</keyword>
<dbReference type="PROSITE" id="PS01012">
    <property type="entry name" value="FOLYLPOLYGLU_SYNT_2"/>
    <property type="match status" value="1"/>
</dbReference>
<dbReference type="Gene3D" id="3.40.1190.10">
    <property type="entry name" value="Mur-like, catalytic domain"/>
    <property type="match status" value="1"/>
</dbReference>
<dbReference type="InterPro" id="IPR004101">
    <property type="entry name" value="Mur_ligase_C"/>
</dbReference>
<dbReference type="Gene3D" id="3.90.190.20">
    <property type="entry name" value="Mur ligase, C-terminal domain"/>
    <property type="match status" value="1"/>
</dbReference>
<dbReference type="NCBIfam" id="TIGR01499">
    <property type="entry name" value="folC"/>
    <property type="match status" value="1"/>
</dbReference>
<evidence type="ECO:0000256" key="15">
    <source>
        <dbReference type="ARBA" id="ARBA00030592"/>
    </source>
</evidence>
<dbReference type="InterPro" id="IPR036615">
    <property type="entry name" value="Mur_ligase_C_dom_sf"/>
</dbReference>
<evidence type="ECO:0000313" key="20">
    <source>
        <dbReference type="EMBL" id="AMV62434.1"/>
    </source>
</evidence>
<evidence type="ECO:0000256" key="13">
    <source>
        <dbReference type="ARBA" id="ARBA00022842"/>
    </source>
</evidence>
<evidence type="ECO:0000256" key="10">
    <source>
        <dbReference type="ARBA" id="ARBA00022723"/>
    </source>
</evidence>
<dbReference type="Pfam" id="PF02875">
    <property type="entry name" value="Mur_ligase_C"/>
    <property type="match status" value="1"/>
</dbReference>